<evidence type="ECO:0000256" key="4">
    <source>
        <dbReference type="ARBA" id="ARBA00022801"/>
    </source>
</evidence>
<evidence type="ECO:0000256" key="1">
    <source>
        <dbReference type="ARBA" id="ARBA00007447"/>
    </source>
</evidence>
<reference evidence="7" key="1">
    <citation type="journal article" date="2018" name="DNA Res.">
        <title>Multiple hybrid de novo genome assembly of finger millet, an orphan allotetraploid crop.</title>
        <authorList>
            <person name="Hatakeyama M."/>
            <person name="Aluri S."/>
            <person name="Balachadran M.T."/>
            <person name="Sivarajan S.R."/>
            <person name="Patrignani A."/>
            <person name="Gruter S."/>
            <person name="Poveda L."/>
            <person name="Shimizu-Inatsugi R."/>
            <person name="Baeten J."/>
            <person name="Francoijs K.J."/>
            <person name="Nataraja K.N."/>
            <person name="Reddy Y.A.N."/>
            <person name="Phadnis S."/>
            <person name="Ravikumar R.L."/>
            <person name="Schlapbach R."/>
            <person name="Sreeman S.M."/>
            <person name="Shimizu K.K."/>
        </authorList>
    </citation>
    <scope>NUCLEOTIDE SEQUENCE</scope>
</reference>
<keyword evidence="3" id="KW-0064">Aspartyl protease</keyword>
<dbReference type="CDD" id="cd05476">
    <property type="entry name" value="pepsin_A_like_plant"/>
    <property type="match status" value="1"/>
</dbReference>
<name>A0AAV5F2J2_ELECO</name>
<dbReference type="Gene3D" id="2.40.70.10">
    <property type="entry name" value="Acid Proteases"/>
    <property type="match status" value="2"/>
</dbReference>
<dbReference type="GO" id="GO:0006508">
    <property type="term" value="P:proteolysis"/>
    <property type="evidence" value="ECO:0007669"/>
    <property type="project" value="UniProtKB-KW"/>
</dbReference>
<reference evidence="7" key="2">
    <citation type="submission" date="2021-12" db="EMBL/GenBank/DDBJ databases">
        <title>Resequencing data analysis of finger millet.</title>
        <authorList>
            <person name="Hatakeyama M."/>
            <person name="Aluri S."/>
            <person name="Balachadran M.T."/>
            <person name="Sivarajan S.R."/>
            <person name="Poveda L."/>
            <person name="Shimizu-Inatsugi R."/>
            <person name="Schlapbach R."/>
            <person name="Sreeman S.M."/>
            <person name="Shimizu K.K."/>
        </authorList>
    </citation>
    <scope>NUCLEOTIDE SEQUENCE</scope>
</reference>
<proteinExistence type="inferred from homology"/>
<dbReference type="InterPro" id="IPR034161">
    <property type="entry name" value="Pepsin-like_plant"/>
</dbReference>
<organism evidence="7 8">
    <name type="scientific">Eleusine coracana subsp. coracana</name>
    <dbReference type="NCBI Taxonomy" id="191504"/>
    <lineage>
        <taxon>Eukaryota</taxon>
        <taxon>Viridiplantae</taxon>
        <taxon>Streptophyta</taxon>
        <taxon>Embryophyta</taxon>
        <taxon>Tracheophyta</taxon>
        <taxon>Spermatophyta</taxon>
        <taxon>Magnoliopsida</taxon>
        <taxon>Liliopsida</taxon>
        <taxon>Poales</taxon>
        <taxon>Poaceae</taxon>
        <taxon>PACMAD clade</taxon>
        <taxon>Chloridoideae</taxon>
        <taxon>Cynodonteae</taxon>
        <taxon>Eleusininae</taxon>
        <taxon>Eleusine</taxon>
    </lineage>
</organism>
<dbReference type="InterPro" id="IPR032799">
    <property type="entry name" value="TAXi_C"/>
</dbReference>
<dbReference type="GO" id="GO:0004190">
    <property type="term" value="F:aspartic-type endopeptidase activity"/>
    <property type="evidence" value="ECO:0007669"/>
    <property type="project" value="UniProtKB-KW"/>
</dbReference>
<gene>
    <name evidence="7" type="primary">gb17282</name>
    <name evidence="7" type="ORF">PR202_gb17282</name>
</gene>
<evidence type="ECO:0000256" key="5">
    <source>
        <dbReference type="ARBA" id="ARBA00023180"/>
    </source>
</evidence>
<evidence type="ECO:0000256" key="3">
    <source>
        <dbReference type="ARBA" id="ARBA00022750"/>
    </source>
</evidence>
<dbReference type="SUPFAM" id="SSF50630">
    <property type="entry name" value="Acid proteases"/>
    <property type="match status" value="1"/>
</dbReference>
<keyword evidence="8" id="KW-1185">Reference proteome</keyword>
<evidence type="ECO:0000313" key="8">
    <source>
        <dbReference type="Proteomes" id="UP001054889"/>
    </source>
</evidence>
<keyword evidence="5" id="KW-0325">Glycoprotein</keyword>
<evidence type="ECO:0000259" key="6">
    <source>
        <dbReference type="PROSITE" id="PS51767"/>
    </source>
</evidence>
<comment type="similarity">
    <text evidence="1">Belongs to the peptidase A1 family.</text>
</comment>
<accession>A0AAV5F2J2</accession>
<evidence type="ECO:0000256" key="2">
    <source>
        <dbReference type="ARBA" id="ARBA00022670"/>
    </source>
</evidence>
<keyword evidence="2" id="KW-0645">Protease</keyword>
<sequence>MSPSRGHQEDEPDNSADSAGLFIFNLSIGTSTPQEIPGIWTSLPSWCGRSARPAPPASRRRHSRLPCSSHTCQSVVNQTCAANDSPCGYIATYIDATTNTAGYLSNDTFTFDSAQVPLVFGCSGASAGDFSGASGVFGFSRGPLSLVSQLQLSWFSYFWDSNDSSGDSFVQFGDDEVTRPPNSRSTPLLTNPLYPELYFVNLAGIMIDGELQRDIPAGTFDLLANGSGGVVLSTTVPATFLEEAAYDVVKKVLSSKIKANPVNGSALGLDLCYTMQSIAKTVPKLALVFDGDDAVMHLKRSNYFFRDNDTGLDCLTILPNRGLSLLGSLVQTDRNITYDMADAQAPQLIFDAGAAPPVHSLASMSMALSFGVWMVVLF</sequence>
<comment type="caution">
    <text evidence="7">The sequence shown here is derived from an EMBL/GenBank/DDBJ whole genome shotgun (WGS) entry which is preliminary data.</text>
</comment>
<dbReference type="PROSITE" id="PS51767">
    <property type="entry name" value="PEPTIDASE_A1"/>
    <property type="match status" value="1"/>
</dbReference>
<feature type="domain" description="Peptidase A1" evidence="6">
    <location>
        <begin position="22"/>
        <end position="349"/>
    </location>
</feature>
<dbReference type="Pfam" id="PF14541">
    <property type="entry name" value="TAXi_C"/>
    <property type="match status" value="1"/>
</dbReference>
<dbReference type="EMBL" id="BQKI01000081">
    <property type="protein sequence ID" value="GJN29089.1"/>
    <property type="molecule type" value="Genomic_DNA"/>
</dbReference>
<dbReference type="Proteomes" id="UP001054889">
    <property type="component" value="Unassembled WGS sequence"/>
</dbReference>
<dbReference type="AlphaFoldDB" id="A0AAV5F2J2"/>
<dbReference type="InterPro" id="IPR032861">
    <property type="entry name" value="TAXi_N"/>
</dbReference>
<dbReference type="PANTHER" id="PTHR47967:SF85">
    <property type="entry name" value="OS05G0384300 PROTEIN"/>
    <property type="match status" value="1"/>
</dbReference>
<dbReference type="InterPro" id="IPR033121">
    <property type="entry name" value="PEPTIDASE_A1"/>
</dbReference>
<dbReference type="GO" id="GO:0005576">
    <property type="term" value="C:extracellular region"/>
    <property type="evidence" value="ECO:0007669"/>
    <property type="project" value="TreeGrafter"/>
</dbReference>
<protein>
    <recommendedName>
        <fullName evidence="6">Peptidase A1 domain-containing protein</fullName>
    </recommendedName>
</protein>
<dbReference type="PANTHER" id="PTHR47967">
    <property type="entry name" value="OS07G0603500 PROTEIN-RELATED"/>
    <property type="match status" value="1"/>
</dbReference>
<dbReference type="InterPro" id="IPR051708">
    <property type="entry name" value="Plant_Aspart_Prot_A1"/>
</dbReference>
<keyword evidence="4" id="KW-0378">Hydrolase</keyword>
<dbReference type="InterPro" id="IPR021109">
    <property type="entry name" value="Peptidase_aspartic_dom_sf"/>
</dbReference>
<evidence type="ECO:0000313" key="7">
    <source>
        <dbReference type="EMBL" id="GJN29089.1"/>
    </source>
</evidence>
<dbReference type="Pfam" id="PF14543">
    <property type="entry name" value="TAXi_N"/>
    <property type="match status" value="1"/>
</dbReference>